<dbReference type="EMBL" id="HACG01001113">
    <property type="protein sequence ID" value="CEK47978.1"/>
    <property type="molecule type" value="Transcribed_RNA"/>
</dbReference>
<sequence length="54" mass="6490">MKECSSNELVHTELPYHTQKDRNIKEVRNDRIVYVNIIRMHCIYNVLTCLPMIN</sequence>
<accession>A0A0B6XVU7</accession>
<protein>
    <submittedName>
        <fullName evidence="1">Uncharacterized protein</fullName>
    </submittedName>
</protein>
<proteinExistence type="predicted"/>
<feature type="non-terminal residue" evidence="1">
    <location>
        <position position="54"/>
    </location>
</feature>
<name>A0A0B6XVU7_9EUPU</name>
<gene>
    <name evidence="1" type="primary">ORF2803</name>
</gene>
<dbReference type="AlphaFoldDB" id="A0A0B6XVU7"/>
<organism evidence="1">
    <name type="scientific">Arion vulgaris</name>
    <dbReference type="NCBI Taxonomy" id="1028688"/>
    <lineage>
        <taxon>Eukaryota</taxon>
        <taxon>Metazoa</taxon>
        <taxon>Spiralia</taxon>
        <taxon>Lophotrochozoa</taxon>
        <taxon>Mollusca</taxon>
        <taxon>Gastropoda</taxon>
        <taxon>Heterobranchia</taxon>
        <taxon>Euthyneura</taxon>
        <taxon>Panpulmonata</taxon>
        <taxon>Eupulmonata</taxon>
        <taxon>Stylommatophora</taxon>
        <taxon>Helicina</taxon>
        <taxon>Arionoidea</taxon>
        <taxon>Arionidae</taxon>
        <taxon>Arion</taxon>
    </lineage>
</organism>
<evidence type="ECO:0000313" key="1">
    <source>
        <dbReference type="EMBL" id="CEK47978.1"/>
    </source>
</evidence>
<reference evidence="1" key="1">
    <citation type="submission" date="2014-12" db="EMBL/GenBank/DDBJ databases">
        <title>Insight into the proteome of Arion vulgaris.</title>
        <authorList>
            <person name="Aradska J."/>
            <person name="Bulat T."/>
            <person name="Smidak R."/>
            <person name="Sarate P."/>
            <person name="Gangsoo J."/>
            <person name="Sialana F."/>
            <person name="Bilban M."/>
            <person name="Lubec G."/>
        </authorList>
    </citation>
    <scope>NUCLEOTIDE SEQUENCE</scope>
    <source>
        <tissue evidence="1">Skin</tissue>
    </source>
</reference>